<evidence type="ECO:0000256" key="3">
    <source>
        <dbReference type="ARBA" id="ARBA00022448"/>
    </source>
</evidence>
<evidence type="ECO:0000313" key="9">
    <source>
        <dbReference type="EMBL" id="CCF45198.1"/>
    </source>
</evidence>
<dbReference type="KEGG" id="chig:CH63R_02490"/>
<keyword evidence="5 7" id="KW-1133">Transmembrane helix</keyword>
<dbReference type="eggNOG" id="KOG0254">
    <property type="taxonomic scope" value="Eukaryota"/>
</dbReference>
<comment type="similarity">
    <text evidence="2">Belongs to the major facilitator superfamily. Sugar transporter (TC 2.A.1.1) family.</text>
</comment>
<evidence type="ECO:0000313" key="12">
    <source>
        <dbReference type="Proteomes" id="UP000092177"/>
    </source>
</evidence>
<dbReference type="Proteomes" id="UP000007174">
    <property type="component" value="Unassembled WGS sequence"/>
</dbReference>
<feature type="domain" description="Major facilitator superfamily (MFS) profile" evidence="8">
    <location>
        <begin position="2"/>
        <end position="115"/>
    </location>
</feature>
<evidence type="ECO:0000256" key="5">
    <source>
        <dbReference type="ARBA" id="ARBA00022989"/>
    </source>
</evidence>
<gene>
    <name evidence="9" type="ORF">CH063_14358</name>
    <name evidence="10" type="ORF">CH63R_02490</name>
</gene>
<dbReference type="RefSeq" id="XP_018162281.1">
    <property type="nucleotide sequence ID" value="XM_018297465.1"/>
</dbReference>
<evidence type="ECO:0000256" key="1">
    <source>
        <dbReference type="ARBA" id="ARBA00004141"/>
    </source>
</evidence>
<sequence>MASYGCSLGGFLLGIDTGIIGPVTVMESFNEPFGHPSPTLHGVIVSSILASAAVASFLAGHLADRLGRPAGIAIGSMLFGIGCAIEAGAVHLGMFMAGRVVAGIGEGFTSGIMIV</sequence>
<dbReference type="InterPro" id="IPR050360">
    <property type="entry name" value="MFS_Sugar_Transporters"/>
</dbReference>
<dbReference type="AlphaFoldDB" id="H1VY86"/>
<evidence type="ECO:0000313" key="11">
    <source>
        <dbReference type="Proteomes" id="UP000007174"/>
    </source>
</evidence>
<protein>
    <submittedName>
        <fullName evidence="9">Sugar transporter</fullName>
    </submittedName>
</protein>
<evidence type="ECO:0000256" key="4">
    <source>
        <dbReference type="ARBA" id="ARBA00022692"/>
    </source>
</evidence>
<dbReference type="InterPro" id="IPR020846">
    <property type="entry name" value="MFS_dom"/>
</dbReference>
<dbReference type="Proteomes" id="UP000092177">
    <property type="component" value="Chromosome 2"/>
</dbReference>
<dbReference type="Gene3D" id="1.20.1250.20">
    <property type="entry name" value="MFS general substrate transporter like domains"/>
    <property type="match status" value="1"/>
</dbReference>
<dbReference type="EMBL" id="LTAN01000002">
    <property type="protein sequence ID" value="OBR13764.1"/>
    <property type="molecule type" value="Genomic_DNA"/>
</dbReference>
<proteinExistence type="inferred from homology"/>
<dbReference type="GO" id="GO:0005351">
    <property type="term" value="F:carbohydrate:proton symporter activity"/>
    <property type="evidence" value="ECO:0007669"/>
    <property type="project" value="TreeGrafter"/>
</dbReference>
<dbReference type="VEuPathDB" id="FungiDB:CH63R_02490"/>
<organism evidence="9 11">
    <name type="scientific">Colletotrichum higginsianum (strain IMI 349063)</name>
    <name type="common">Crucifer anthracnose fungus</name>
    <dbReference type="NCBI Taxonomy" id="759273"/>
    <lineage>
        <taxon>Eukaryota</taxon>
        <taxon>Fungi</taxon>
        <taxon>Dikarya</taxon>
        <taxon>Ascomycota</taxon>
        <taxon>Pezizomycotina</taxon>
        <taxon>Sordariomycetes</taxon>
        <taxon>Hypocreomycetidae</taxon>
        <taxon>Glomerellales</taxon>
        <taxon>Glomerellaceae</taxon>
        <taxon>Colletotrichum</taxon>
        <taxon>Colletotrichum destructivum species complex</taxon>
    </lineage>
</organism>
<dbReference type="GeneID" id="28861572"/>
<dbReference type="SUPFAM" id="SSF103473">
    <property type="entry name" value="MFS general substrate transporter"/>
    <property type="match status" value="1"/>
</dbReference>
<evidence type="ECO:0000256" key="6">
    <source>
        <dbReference type="ARBA" id="ARBA00023136"/>
    </source>
</evidence>
<dbReference type="PANTHER" id="PTHR48022:SF2">
    <property type="entry name" value="PLASTIDIC GLUCOSE TRANSPORTER 4"/>
    <property type="match status" value="1"/>
</dbReference>
<dbReference type="InterPro" id="IPR003663">
    <property type="entry name" value="Sugar/inositol_transpt"/>
</dbReference>
<evidence type="ECO:0000259" key="8">
    <source>
        <dbReference type="PROSITE" id="PS50850"/>
    </source>
</evidence>
<dbReference type="HOGENOM" id="CLU_1938057_0_0_1"/>
<dbReference type="InterPro" id="IPR036259">
    <property type="entry name" value="MFS_trans_sf"/>
</dbReference>
<feature type="transmembrane region" description="Helical" evidence="7">
    <location>
        <begin position="40"/>
        <end position="60"/>
    </location>
</feature>
<dbReference type="InterPro" id="IPR005828">
    <property type="entry name" value="MFS_sugar_transport-like"/>
</dbReference>
<feature type="transmembrane region" description="Helical" evidence="7">
    <location>
        <begin position="72"/>
        <end position="92"/>
    </location>
</feature>
<keyword evidence="12" id="KW-1185">Reference proteome</keyword>
<name>H1VY86_COLHI</name>
<keyword evidence="9" id="KW-0762">Sugar transport</keyword>
<keyword evidence="3" id="KW-0813">Transport</keyword>
<evidence type="ECO:0000313" key="10">
    <source>
        <dbReference type="EMBL" id="OBR13764.1"/>
    </source>
</evidence>
<keyword evidence="4 7" id="KW-0812">Transmembrane</keyword>
<reference evidence="11" key="2">
    <citation type="journal article" date="2012" name="Nat. Genet.">
        <title>Lifestyle transitions in plant pathogenic Colletotrichum fungi deciphered by genome and transcriptome analyses.</title>
        <authorList>
            <person name="O'Connell R.J."/>
            <person name="Thon M.R."/>
            <person name="Hacquard S."/>
            <person name="Amyotte S.G."/>
            <person name="Kleemann J."/>
            <person name="Torres M.F."/>
            <person name="Damm U."/>
            <person name="Buiate E.A."/>
            <person name="Epstein L."/>
            <person name="Alkan N."/>
            <person name="Altmueller J."/>
            <person name="Alvarado-Balderrama L."/>
            <person name="Bauser C.A."/>
            <person name="Becker C."/>
            <person name="Birren B.W."/>
            <person name="Chen Z."/>
            <person name="Choi J."/>
            <person name="Crouch J.A."/>
            <person name="Duvick J.P."/>
            <person name="Farman M.A."/>
            <person name="Gan P."/>
            <person name="Heiman D."/>
            <person name="Henrissat B."/>
            <person name="Howard R.J."/>
            <person name="Kabbage M."/>
            <person name="Koch C."/>
            <person name="Kracher B."/>
            <person name="Kubo Y."/>
            <person name="Law A.D."/>
            <person name="Lebrun M.-H."/>
            <person name="Lee Y.-H."/>
            <person name="Miyara I."/>
            <person name="Moore N."/>
            <person name="Neumann U."/>
            <person name="Nordstroem K."/>
            <person name="Panaccione D.G."/>
            <person name="Panstruga R."/>
            <person name="Place M."/>
            <person name="Proctor R.H."/>
            <person name="Prusky D."/>
            <person name="Rech G."/>
            <person name="Reinhardt R."/>
            <person name="Rollins J.A."/>
            <person name="Rounsley S."/>
            <person name="Schardl C.L."/>
            <person name="Schwartz D.C."/>
            <person name="Shenoy N."/>
            <person name="Shirasu K."/>
            <person name="Sikhakolli U.R."/>
            <person name="Stueber K."/>
            <person name="Sukno S.A."/>
            <person name="Sweigard J.A."/>
            <person name="Takano Y."/>
            <person name="Takahara H."/>
            <person name="Trail F."/>
            <person name="van der Does H.C."/>
            <person name="Voll L.M."/>
            <person name="Will I."/>
            <person name="Young S."/>
            <person name="Zeng Q."/>
            <person name="Zhang J."/>
            <person name="Zhou S."/>
            <person name="Dickman M.B."/>
            <person name="Schulze-Lefert P."/>
            <person name="Ver Loren van Themaat E."/>
            <person name="Ma L.-J."/>
            <person name="Vaillancourt L.J."/>
        </authorList>
    </citation>
    <scope>NUCLEOTIDE SEQUENCE [LARGE SCALE GENOMIC DNA]</scope>
    <source>
        <strain evidence="11">IMI 349063</strain>
    </source>
</reference>
<reference evidence="12" key="4">
    <citation type="journal article" date="2017" name="BMC Genomics">
        <title>Gapless genome assembly of Colletotrichum higginsianum reveals chromosome structure and association of transposable elements with secondary metabolite gene clusters.</title>
        <authorList>
            <person name="Dallery J.-F."/>
            <person name="Lapalu N."/>
            <person name="Zampounis A."/>
            <person name="Pigne S."/>
            <person name="Luyten I."/>
            <person name="Amselem J."/>
            <person name="Wittenberg A.H.J."/>
            <person name="Zhou S."/>
            <person name="de Queiroz M.V."/>
            <person name="Robin G.P."/>
            <person name="Auger A."/>
            <person name="Hainaut M."/>
            <person name="Henrissat B."/>
            <person name="Kim K.-T."/>
            <person name="Lee Y.-H."/>
            <person name="Lespinet O."/>
            <person name="Schwartz D.C."/>
            <person name="Thon M.R."/>
            <person name="O'Connell R.J."/>
        </authorList>
    </citation>
    <scope>NUCLEOTIDE SEQUENCE [LARGE SCALE GENOMIC DNA]</scope>
    <source>
        <strain evidence="12">IMI 349063</strain>
    </source>
</reference>
<comment type="subcellular location">
    <subcellularLocation>
        <location evidence="1">Membrane</location>
        <topology evidence="1">Multi-pass membrane protein</topology>
    </subcellularLocation>
</comment>
<evidence type="ECO:0000256" key="2">
    <source>
        <dbReference type="ARBA" id="ARBA00010992"/>
    </source>
</evidence>
<reference evidence="10" key="3">
    <citation type="submission" date="2016-02" db="EMBL/GenBank/DDBJ databases">
        <title>Resequencing and annotation of the Colletotrichum higginsianum genome.</title>
        <authorList>
            <person name="O'Connell R."/>
            <person name="Zambounis A."/>
            <person name="Thon M."/>
            <person name="Dallery J.-F."/>
        </authorList>
    </citation>
    <scope>NUCLEOTIDE SEQUENCE [LARGE SCALE GENOMIC DNA]</scope>
    <source>
        <strain evidence="10">IMI 349063</strain>
    </source>
</reference>
<reference evidence="9" key="1">
    <citation type="submission" date="2011-12" db="EMBL/GenBank/DDBJ databases">
        <title>The genome sequence of Colletotrichum higginsianum IMI 34906.</title>
        <authorList>
            <person name="Ma L.-J."/>
            <person name="O'Connell R."/>
            <person name="van Themaat E.V.L."/>
            <person name="Stueber K."/>
            <person name="Young S.K."/>
            <person name="Zeng Q."/>
            <person name="Gargeya S."/>
            <person name="Fitzgerald M."/>
            <person name="Haas B."/>
            <person name="Abouelleil A."/>
            <person name="Alvarado L."/>
            <person name="Arachchi H.M."/>
            <person name="Berlin A."/>
            <person name="Chapman S.B."/>
            <person name="Gearin G."/>
            <person name="Goldberg J."/>
            <person name="Griggs A."/>
            <person name="Gujja S."/>
            <person name="Hansen M."/>
            <person name="Heiman D."/>
            <person name="Howarth C."/>
            <person name="Larimer J."/>
            <person name="Lui A."/>
            <person name="MacDonald P.J.P."/>
            <person name="McCowen C."/>
            <person name="Montmayeur A."/>
            <person name="Murphy C."/>
            <person name="Neiman D."/>
            <person name="Pearson M."/>
            <person name="Priest M."/>
            <person name="Roberts A."/>
            <person name="Saif S."/>
            <person name="Shea T."/>
            <person name="Sisk P."/>
            <person name="Stolte C."/>
            <person name="Sykes S."/>
            <person name="Wortman J."/>
            <person name="Nusbaum C."/>
            <person name="Birren B."/>
        </authorList>
    </citation>
    <scope>NUCLEOTIDE SEQUENCE</scope>
    <source>
        <strain evidence="9">IMI 349063</strain>
    </source>
</reference>
<dbReference type="EMBL" id="CACQ02007519">
    <property type="protein sequence ID" value="CCF45198.1"/>
    <property type="molecule type" value="Genomic_DNA"/>
</dbReference>
<keyword evidence="6 7" id="KW-0472">Membrane</keyword>
<dbReference type="PRINTS" id="PR00171">
    <property type="entry name" value="SUGRTRNSPORT"/>
</dbReference>
<evidence type="ECO:0000256" key="7">
    <source>
        <dbReference type="SAM" id="Phobius"/>
    </source>
</evidence>
<dbReference type="Pfam" id="PF00083">
    <property type="entry name" value="Sugar_tr"/>
    <property type="match status" value="1"/>
</dbReference>
<dbReference type="PANTHER" id="PTHR48022">
    <property type="entry name" value="PLASTIDIC GLUCOSE TRANSPORTER 4"/>
    <property type="match status" value="1"/>
</dbReference>
<accession>H1VY86</accession>
<dbReference type="GO" id="GO:0016020">
    <property type="term" value="C:membrane"/>
    <property type="evidence" value="ECO:0007669"/>
    <property type="project" value="UniProtKB-SubCell"/>
</dbReference>
<dbReference type="PROSITE" id="PS50850">
    <property type="entry name" value="MFS"/>
    <property type="match status" value="1"/>
</dbReference>